<dbReference type="FunFam" id="1.10.10.10:FF:000001">
    <property type="entry name" value="LysR family transcriptional regulator"/>
    <property type="match status" value="1"/>
</dbReference>
<dbReference type="PANTHER" id="PTHR30537:SF5">
    <property type="entry name" value="HTH-TYPE TRANSCRIPTIONAL ACTIVATOR TTDR-RELATED"/>
    <property type="match status" value="1"/>
</dbReference>
<keyword evidence="2" id="KW-0805">Transcription regulation</keyword>
<dbReference type="GO" id="GO:0003677">
    <property type="term" value="F:DNA binding"/>
    <property type="evidence" value="ECO:0007669"/>
    <property type="project" value="UniProtKB-KW"/>
</dbReference>
<evidence type="ECO:0000256" key="1">
    <source>
        <dbReference type="ARBA" id="ARBA00009437"/>
    </source>
</evidence>
<reference evidence="5 6" key="1">
    <citation type="submission" date="2014-03" db="EMBL/GenBank/DDBJ databases">
        <title>Genome of Haematobacter massiliensis CCUG 47968.</title>
        <authorList>
            <person name="Wang D."/>
            <person name="Wang G."/>
        </authorList>
    </citation>
    <scope>NUCLEOTIDE SEQUENCE [LARGE SCALE GENOMIC DNA]</scope>
    <source>
        <strain evidence="5 6">CCUG 47968</strain>
    </source>
</reference>
<evidence type="ECO:0000313" key="6">
    <source>
        <dbReference type="Proteomes" id="UP000028826"/>
    </source>
</evidence>
<proteinExistence type="inferred from homology"/>
<organism evidence="5 6">
    <name type="scientific">Haematobacter massiliensis</name>
    <dbReference type="NCBI Taxonomy" id="195105"/>
    <lineage>
        <taxon>Bacteria</taxon>
        <taxon>Pseudomonadati</taxon>
        <taxon>Pseudomonadota</taxon>
        <taxon>Alphaproteobacteria</taxon>
        <taxon>Rhodobacterales</taxon>
        <taxon>Paracoccaceae</taxon>
        <taxon>Haematobacter</taxon>
    </lineage>
</organism>
<dbReference type="InterPro" id="IPR036390">
    <property type="entry name" value="WH_DNA-bd_sf"/>
</dbReference>
<gene>
    <name evidence="5" type="ORF">CN97_18235</name>
</gene>
<dbReference type="InterPro" id="IPR000847">
    <property type="entry name" value="LysR_HTH_N"/>
</dbReference>
<dbReference type="OrthoDB" id="9813056at2"/>
<dbReference type="SUPFAM" id="SSF53850">
    <property type="entry name" value="Periplasmic binding protein-like II"/>
    <property type="match status" value="1"/>
</dbReference>
<name>A0A086Y334_9RHOB</name>
<accession>A0A086Y334</accession>
<evidence type="ECO:0000256" key="3">
    <source>
        <dbReference type="ARBA" id="ARBA00023125"/>
    </source>
</evidence>
<dbReference type="RefSeq" id="WP_035711672.1">
    <property type="nucleotide sequence ID" value="NZ_CAMIFG010000002.1"/>
</dbReference>
<evidence type="ECO:0000256" key="4">
    <source>
        <dbReference type="ARBA" id="ARBA00023163"/>
    </source>
</evidence>
<dbReference type="InterPro" id="IPR005119">
    <property type="entry name" value="LysR_subst-bd"/>
</dbReference>
<comment type="similarity">
    <text evidence="1">Belongs to the LysR transcriptional regulatory family.</text>
</comment>
<dbReference type="Gene3D" id="1.10.10.10">
    <property type="entry name" value="Winged helix-like DNA-binding domain superfamily/Winged helix DNA-binding domain"/>
    <property type="match status" value="1"/>
</dbReference>
<dbReference type="Proteomes" id="UP000028826">
    <property type="component" value="Unassembled WGS sequence"/>
</dbReference>
<dbReference type="InterPro" id="IPR058163">
    <property type="entry name" value="LysR-type_TF_proteobact-type"/>
</dbReference>
<dbReference type="EMBL" id="JGYG01000007">
    <property type="protein sequence ID" value="KFI28684.1"/>
    <property type="molecule type" value="Genomic_DNA"/>
</dbReference>
<dbReference type="InterPro" id="IPR036388">
    <property type="entry name" value="WH-like_DNA-bd_sf"/>
</dbReference>
<dbReference type="Pfam" id="PF00126">
    <property type="entry name" value="HTH_1"/>
    <property type="match status" value="1"/>
</dbReference>
<dbReference type="STRING" id="195105.CN97_18235"/>
<dbReference type="eggNOG" id="COG0583">
    <property type="taxonomic scope" value="Bacteria"/>
</dbReference>
<keyword evidence="4" id="KW-0804">Transcription</keyword>
<dbReference type="PROSITE" id="PS50931">
    <property type="entry name" value="HTH_LYSR"/>
    <property type="match status" value="1"/>
</dbReference>
<sequence length="299" mass="32643">MGELESLRTFLTVAEARSFSGAARLLGTTPASVTRTIAALEDRLGVQLLLRTTRQVSLTSAGADYLKRVAPLVRQLELATEEARAQHGITAGTLRIAAPMSLGQRVLPAVLSQFAARHGGTHVSVVLSDRFIDIVGEDFDLAIRISGPPVDKSTVWRKLCDVPRLLVAAPSYLAARGIPEEPEDLTEHDCLGYAEDAREPIWDLSSGARRKSHRAKGIFSANNGDLLSDLALSGEGIALLPRFIVAQALAEGRLAPVLPDWQPPPVWLTLYYPPYERLPVRVATFSDFFEVYVKETRPL</sequence>
<dbReference type="Pfam" id="PF03466">
    <property type="entry name" value="LysR_substrate"/>
    <property type="match status" value="1"/>
</dbReference>
<evidence type="ECO:0000313" key="5">
    <source>
        <dbReference type="EMBL" id="KFI28684.1"/>
    </source>
</evidence>
<comment type="caution">
    <text evidence="5">The sequence shown here is derived from an EMBL/GenBank/DDBJ whole genome shotgun (WGS) entry which is preliminary data.</text>
</comment>
<dbReference type="SUPFAM" id="SSF46785">
    <property type="entry name" value="Winged helix' DNA-binding domain"/>
    <property type="match status" value="1"/>
</dbReference>
<protein>
    <submittedName>
        <fullName evidence="5">LysR family transcriptional regulator</fullName>
    </submittedName>
</protein>
<keyword evidence="6" id="KW-1185">Reference proteome</keyword>
<dbReference type="AlphaFoldDB" id="A0A086Y334"/>
<evidence type="ECO:0000256" key="2">
    <source>
        <dbReference type="ARBA" id="ARBA00023015"/>
    </source>
</evidence>
<dbReference type="PANTHER" id="PTHR30537">
    <property type="entry name" value="HTH-TYPE TRANSCRIPTIONAL REGULATOR"/>
    <property type="match status" value="1"/>
</dbReference>
<dbReference type="Gene3D" id="3.40.190.290">
    <property type="match status" value="1"/>
</dbReference>
<keyword evidence="3" id="KW-0238">DNA-binding</keyword>
<dbReference type="GO" id="GO:0003700">
    <property type="term" value="F:DNA-binding transcription factor activity"/>
    <property type="evidence" value="ECO:0007669"/>
    <property type="project" value="InterPro"/>
</dbReference>
<dbReference type="CDD" id="cd08422">
    <property type="entry name" value="PBP2_CrgA_like"/>
    <property type="match status" value="1"/>
</dbReference>